<organism evidence="3 4">
    <name type="scientific">Halobellus rubicundus</name>
    <dbReference type="NCBI Taxonomy" id="2996466"/>
    <lineage>
        <taxon>Archaea</taxon>
        <taxon>Methanobacteriati</taxon>
        <taxon>Methanobacteriota</taxon>
        <taxon>Stenosarchaea group</taxon>
        <taxon>Halobacteria</taxon>
        <taxon>Halobacteriales</taxon>
        <taxon>Haloferacaceae</taxon>
        <taxon>Halobellus</taxon>
    </lineage>
</organism>
<feature type="transmembrane region" description="Helical" evidence="1">
    <location>
        <begin position="71"/>
        <end position="95"/>
    </location>
</feature>
<dbReference type="EMBL" id="JBGNYA010000001">
    <property type="protein sequence ID" value="MFA1609964.1"/>
    <property type="molecule type" value="Genomic_DNA"/>
</dbReference>
<evidence type="ECO:0000313" key="4">
    <source>
        <dbReference type="Proteomes" id="UP001570511"/>
    </source>
</evidence>
<dbReference type="InterPro" id="IPR018649">
    <property type="entry name" value="SHOCT"/>
</dbReference>
<gene>
    <name evidence="3" type="ORF">OS889_02955</name>
</gene>
<feature type="domain" description="SHOCT" evidence="2">
    <location>
        <begin position="114"/>
        <end position="139"/>
    </location>
</feature>
<keyword evidence="4" id="KW-1185">Reference proteome</keyword>
<protein>
    <submittedName>
        <fullName evidence="3">SHOCT domain-containing protein</fullName>
    </submittedName>
</protein>
<dbReference type="AlphaFoldDB" id="A0ABD5MBB9"/>
<accession>A0ABD5MBB9</accession>
<keyword evidence="1" id="KW-0812">Transmembrane</keyword>
<dbReference type="Pfam" id="PF09851">
    <property type="entry name" value="SHOCT"/>
    <property type="match status" value="1"/>
</dbReference>
<evidence type="ECO:0000256" key="1">
    <source>
        <dbReference type="SAM" id="Phobius"/>
    </source>
</evidence>
<name>A0ABD5MBB9_9EURY</name>
<evidence type="ECO:0000313" key="3">
    <source>
        <dbReference type="EMBL" id="MFA1609964.1"/>
    </source>
</evidence>
<keyword evidence="1" id="KW-0472">Membrane</keyword>
<dbReference type="RefSeq" id="WP_372387128.1">
    <property type="nucleotide sequence ID" value="NZ_JBGNYA010000001.1"/>
</dbReference>
<comment type="caution">
    <text evidence="3">The sequence shown here is derived from an EMBL/GenBank/DDBJ whole genome shotgun (WGS) entry which is preliminary data.</text>
</comment>
<proteinExistence type="predicted"/>
<evidence type="ECO:0000259" key="2">
    <source>
        <dbReference type="Pfam" id="PF09851"/>
    </source>
</evidence>
<keyword evidence="1" id="KW-1133">Transmembrane helix</keyword>
<reference evidence="3 4" key="1">
    <citation type="submission" date="2024-08" db="EMBL/GenBank/DDBJ databases">
        <title>Halobellus sp. MBLA0158 whole genome sequence.</title>
        <authorList>
            <person name="Hwang C.Y."/>
            <person name="Cho E.-S."/>
            <person name="Seo M.-J."/>
        </authorList>
    </citation>
    <scope>NUCLEOTIDE SEQUENCE [LARGE SCALE GENOMIC DNA]</scope>
    <source>
        <strain evidence="3 4">MBLA0158</strain>
    </source>
</reference>
<sequence>MTQQYSTRWLVGGVVALAALVFLAPLLVGGGAMGWGGMGAGMTGGMGSGTWGPMHGGWMMDGATAGAGGWWWLLLAALWRLLVLAALVGGGYLLYRAVVGDGVGDVDGTGADPAIRELRTAYARGDLSDEEYERRRERLENE</sequence>
<dbReference type="Proteomes" id="UP001570511">
    <property type="component" value="Unassembled WGS sequence"/>
</dbReference>